<protein>
    <submittedName>
        <fullName evidence="2">Uncharacterized protein</fullName>
    </submittedName>
</protein>
<evidence type="ECO:0000313" key="1">
    <source>
        <dbReference type="Proteomes" id="UP000887565"/>
    </source>
</evidence>
<proteinExistence type="predicted"/>
<organism evidence="1 2">
    <name type="scientific">Romanomermis culicivorax</name>
    <name type="common">Nematode worm</name>
    <dbReference type="NCBI Taxonomy" id="13658"/>
    <lineage>
        <taxon>Eukaryota</taxon>
        <taxon>Metazoa</taxon>
        <taxon>Ecdysozoa</taxon>
        <taxon>Nematoda</taxon>
        <taxon>Enoplea</taxon>
        <taxon>Dorylaimia</taxon>
        <taxon>Mermithida</taxon>
        <taxon>Mermithoidea</taxon>
        <taxon>Mermithidae</taxon>
        <taxon>Romanomermis</taxon>
    </lineage>
</organism>
<accession>A0A915JFP6</accession>
<dbReference type="Proteomes" id="UP000887565">
    <property type="component" value="Unplaced"/>
</dbReference>
<evidence type="ECO:0000313" key="2">
    <source>
        <dbReference type="WBParaSite" id="nRc.2.0.1.t24646-RA"/>
    </source>
</evidence>
<dbReference type="AlphaFoldDB" id="A0A915JFP6"/>
<name>A0A915JFP6_ROMCU</name>
<reference evidence="2" key="1">
    <citation type="submission" date="2022-11" db="UniProtKB">
        <authorList>
            <consortium name="WormBaseParasite"/>
        </authorList>
    </citation>
    <scope>IDENTIFICATION</scope>
</reference>
<sequence length="97" mass="11276">MDYNEKKTMVRFESRLNKGILEALKMPPVLRPVAQCRLDSGRPLRPFFDQKYGGPYDYHMASHVAEDFWGRSYSYRTSPNYMYGGVHSAREFGLTTS</sequence>
<keyword evidence="1" id="KW-1185">Reference proteome</keyword>
<dbReference type="WBParaSite" id="nRc.2.0.1.t24646-RA">
    <property type="protein sequence ID" value="nRc.2.0.1.t24646-RA"/>
    <property type="gene ID" value="nRc.2.0.1.g24646"/>
</dbReference>